<feature type="compositionally biased region" description="Polar residues" evidence="14">
    <location>
        <begin position="522"/>
        <end position="531"/>
    </location>
</feature>
<dbReference type="PROSITE" id="PS00031">
    <property type="entry name" value="NUCLEAR_REC_DBD_1"/>
    <property type="match status" value="1"/>
</dbReference>
<keyword evidence="4 13" id="KW-0479">Metal-binding</keyword>
<evidence type="ECO:0000256" key="5">
    <source>
        <dbReference type="ARBA" id="ARBA00022771"/>
    </source>
</evidence>
<evidence type="ECO:0000256" key="7">
    <source>
        <dbReference type="ARBA" id="ARBA00023015"/>
    </source>
</evidence>
<proteinExistence type="inferred from homology"/>
<protein>
    <submittedName>
        <fullName evidence="17">Zinc finger, nuclear hormone receptor-type,Nuclear hormone receptor, ligand-binding</fullName>
    </submittedName>
</protein>
<keyword evidence="7 13" id="KW-0805">Transcription regulation</keyword>
<reference evidence="17 18" key="1">
    <citation type="submission" date="2019-08" db="EMBL/GenBank/DDBJ databases">
        <authorList>
            <person name="Alioto T."/>
            <person name="Alioto T."/>
            <person name="Gomez Garrido J."/>
        </authorList>
    </citation>
    <scope>NUCLEOTIDE SEQUENCE [LARGE SCALE GENOMIC DNA]</scope>
</reference>
<dbReference type="InterPro" id="IPR013088">
    <property type="entry name" value="Znf_NHR/GATA"/>
</dbReference>
<dbReference type="PROSITE" id="PS51843">
    <property type="entry name" value="NR_LBD"/>
    <property type="match status" value="1"/>
</dbReference>
<dbReference type="InterPro" id="IPR000536">
    <property type="entry name" value="Nucl_hrmn_rcpt_lig-bd"/>
</dbReference>
<dbReference type="GO" id="GO:0005634">
    <property type="term" value="C:nucleus"/>
    <property type="evidence" value="ECO:0007669"/>
    <property type="project" value="UniProtKB-SubCell"/>
</dbReference>
<dbReference type="InterPro" id="IPR001628">
    <property type="entry name" value="Znf_hrmn_rcpt"/>
</dbReference>
<evidence type="ECO:0000256" key="9">
    <source>
        <dbReference type="ARBA" id="ARBA00023125"/>
    </source>
</evidence>
<comment type="similarity">
    <text evidence="2">Belongs to the nuclear hormone receptor family. NR3 subfamily.</text>
</comment>
<dbReference type="Gene3D" id="1.10.565.10">
    <property type="entry name" value="Retinoid X Receptor"/>
    <property type="match status" value="1"/>
</dbReference>
<dbReference type="SUPFAM" id="SSF48508">
    <property type="entry name" value="Nuclear receptor ligand-binding domain"/>
    <property type="match status" value="1"/>
</dbReference>
<feature type="region of interest" description="Disordered" evidence="14">
    <location>
        <begin position="508"/>
        <end position="538"/>
    </location>
</feature>
<dbReference type="PRINTS" id="PR00047">
    <property type="entry name" value="STROIDFINGER"/>
</dbReference>
<keyword evidence="3" id="KW-0754">Steroid-binding</keyword>
<dbReference type="AlphaFoldDB" id="A0A5E4MZ49"/>
<dbReference type="PROSITE" id="PS51030">
    <property type="entry name" value="NUCLEAR_REC_DBD_2"/>
    <property type="match status" value="1"/>
</dbReference>
<dbReference type="InterPro" id="IPR001723">
    <property type="entry name" value="Nuclear_hrmn_rcpt"/>
</dbReference>
<dbReference type="InterPro" id="IPR050200">
    <property type="entry name" value="Nuclear_hormone_rcpt_NR3"/>
</dbReference>
<keyword evidence="11 13" id="KW-0675">Receptor</keyword>
<dbReference type="SUPFAM" id="SSF57716">
    <property type="entry name" value="Glucocorticoid receptor-like (DNA-binding domain)"/>
    <property type="match status" value="1"/>
</dbReference>
<dbReference type="InterPro" id="IPR035500">
    <property type="entry name" value="NHR-like_dom_sf"/>
</dbReference>
<evidence type="ECO:0000256" key="2">
    <source>
        <dbReference type="ARBA" id="ARBA00005413"/>
    </source>
</evidence>
<dbReference type="PRINTS" id="PR00398">
    <property type="entry name" value="STRDHORMONER"/>
</dbReference>
<dbReference type="Proteomes" id="UP000325440">
    <property type="component" value="Unassembled WGS sequence"/>
</dbReference>
<dbReference type="OrthoDB" id="5799427at2759"/>
<evidence type="ECO:0000256" key="3">
    <source>
        <dbReference type="ARBA" id="ARBA00022665"/>
    </source>
</evidence>
<dbReference type="PANTHER" id="PTHR48092">
    <property type="entry name" value="KNIRPS-RELATED PROTEIN-RELATED"/>
    <property type="match status" value="1"/>
</dbReference>
<feature type="compositionally biased region" description="Low complexity" evidence="14">
    <location>
        <begin position="508"/>
        <end position="521"/>
    </location>
</feature>
<evidence type="ECO:0000256" key="13">
    <source>
        <dbReference type="RuleBase" id="RU004334"/>
    </source>
</evidence>
<keyword evidence="9 13" id="KW-0238">DNA-binding</keyword>
<evidence type="ECO:0000256" key="10">
    <source>
        <dbReference type="ARBA" id="ARBA00023163"/>
    </source>
</evidence>
<evidence type="ECO:0000313" key="18">
    <source>
        <dbReference type="Proteomes" id="UP000325440"/>
    </source>
</evidence>
<evidence type="ECO:0000256" key="8">
    <source>
        <dbReference type="ARBA" id="ARBA00023121"/>
    </source>
</evidence>
<evidence type="ECO:0000313" key="17">
    <source>
        <dbReference type="EMBL" id="VVC37639.1"/>
    </source>
</evidence>
<keyword evidence="5 13" id="KW-0863">Zinc-finger</keyword>
<dbReference type="SMART" id="SM00430">
    <property type="entry name" value="HOLI"/>
    <property type="match status" value="1"/>
</dbReference>
<keyword evidence="6 13" id="KW-0862">Zinc</keyword>
<evidence type="ECO:0000259" key="15">
    <source>
        <dbReference type="PROSITE" id="PS51030"/>
    </source>
</evidence>
<dbReference type="Pfam" id="PF00104">
    <property type="entry name" value="Hormone_recep"/>
    <property type="match status" value="1"/>
</dbReference>
<dbReference type="GO" id="GO:0005496">
    <property type="term" value="F:steroid binding"/>
    <property type="evidence" value="ECO:0007669"/>
    <property type="project" value="UniProtKB-KW"/>
</dbReference>
<evidence type="ECO:0000256" key="1">
    <source>
        <dbReference type="ARBA" id="ARBA00004123"/>
    </source>
</evidence>
<feature type="domain" description="NR LBD" evidence="16">
    <location>
        <begin position="309"/>
        <end position="637"/>
    </location>
</feature>
<feature type="domain" description="Nuclear receptor" evidence="15">
    <location>
        <begin position="77"/>
        <end position="152"/>
    </location>
</feature>
<dbReference type="GO" id="GO:0003700">
    <property type="term" value="F:DNA-binding transcription factor activity"/>
    <property type="evidence" value="ECO:0007669"/>
    <property type="project" value="InterPro"/>
</dbReference>
<keyword evidence="10 13" id="KW-0804">Transcription</keyword>
<evidence type="ECO:0000256" key="14">
    <source>
        <dbReference type="SAM" id="MobiDB-lite"/>
    </source>
</evidence>
<dbReference type="Gene3D" id="3.30.50.10">
    <property type="entry name" value="Erythroid Transcription Factor GATA-1, subunit A"/>
    <property type="match status" value="1"/>
</dbReference>
<keyword evidence="18" id="KW-1185">Reference proteome</keyword>
<gene>
    <name evidence="17" type="ORF">CINCED_3A021091</name>
</gene>
<keyword evidence="12 13" id="KW-0539">Nucleus</keyword>
<dbReference type="GO" id="GO:0008270">
    <property type="term" value="F:zinc ion binding"/>
    <property type="evidence" value="ECO:0007669"/>
    <property type="project" value="UniProtKB-KW"/>
</dbReference>
<name>A0A5E4MZ49_9HEMI</name>
<dbReference type="FunFam" id="3.30.50.10:FF:000139">
    <property type="entry name" value="Estrogen receptor beta a variant b"/>
    <property type="match status" value="1"/>
</dbReference>
<evidence type="ECO:0000256" key="12">
    <source>
        <dbReference type="ARBA" id="ARBA00023242"/>
    </source>
</evidence>
<dbReference type="EMBL" id="CABPRJ010001451">
    <property type="protein sequence ID" value="VVC37639.1"/>
    <property type="molecule type" value="Genomic_DNA"/>
</dbReference>
<comment type="subcellular location">
    <subcellularLocation>
        <location evidence="1 13">Nucleus</location>
    </subcellularLocation>
</comment>
<dbReference type="GO" id="GO:0043565">
    <property type="term" value="F:sequence-specific DNA binding"/>
    <property type="evidence" value="ECO:0007669"/>
    <property type="project" value="InterPro"/>
</dbReference>
<dbReference type="SMART" id="SM00399">
    <property type="entry name" value="ZnF_C4"/>
    <property type="match status" value="1"/>
</dbReference>
<sequence length="686" mass="74362">MHRGNVVRLNDEYNVYDGTGGGGVGEATTTTMIYVKKECTIMDEDDDNKIHLLHLQPDHQLQHHDANGIDDDKPPPRRLCLVCGDVASGFHYGVASCEACKAFFKRTIQGNIEYSCPANGDCEINKRRRKACQACRMQKCLRTGMLKEGVRLDRVRGGRQKYRRQTSTPIAVTSISVVQPTQQSLHQQQQGQQQSFNNVFNNTKMTTPNNYHNMSHNNNVGGTGGWNNNNEDSMCIKQAASTDAIRECGKMLEALRQCEPEMPTLLGGGDGSTNAVVTMDFFTQSTTMSIRPQAPSTVVASNGSGLIEDVISSTSSPSSSSTVSLPTSAASMVVHTLAELYDRELVSTIGWAKQIPGFTDLSLNDQMRLLQSTWAELLTLTMAYRSLEQFNNQNVDGGEEKSTCSPKLRYATDYWLDDKLAKECCSMSNTSAAITTTTGSTSSSIAGAATSTVLDIYNLSAHIVRQLRALNGGCGLTADQYYLLKALVLANSDDLTIASSSSSSAALSETESVATTTTTDLQHGNGTNNRSLPKGSTPPLSAVHQFRATIARALQTHLEMTTTPPPCCYCTSCCGNNSFHPGSVEFGTSASSKLIEMLMCLPALRQADQLIRQYWTRVHRENQQEQVVGGVQTQQTAAVVGVHHTGATATPTATGYSWQSSVAGNRNGSGVKMNKLFVEMLEACLR</sequence>
<organism evidence="17 18">
    <name type="scientific">Cinara cedri</name>
    <dbReference type="NCBI Taxonomy" id="506608"/>
    <lineage>
        <taxon>Eukaryota</taxon>
        <taxon>Metazoa</taxon>
        <taxon>Ecdysozoa</taxon>
        <taxon>Arthropoda</taxon>
        <taxon>Hexapoda</taxon>
        <taxon>Insecta</taxon>
        <taxon>Pterygota</taxon>
        <taxon>Neoptera</taxon>
        <taxon>Paraneoptera</taxon>
        <taxon>Hemiptera</taxon>
        <taxon>Sternorrhyncha</taxon>
        <taxon>Aphidomorpha</taxon>
        <taxon>Aphidoidea</taxon>
        <taxon>Aphididae</taxon>
        <taxon>Lachninae</taxon>
        <taxon>Cinara</taxon>
    </lineage>
</organism>
<evidence type="ECO:0000256" key="4">
    <source>
        <dbReference type="ARBA" id="ARBA00022723"/>
    </source>
</evidence>
<keyword evidence="8" id="KW-0446">Lipid-binding</keyword>
<dbReference type="Pfam" id="PF00105">
    <property type="entry name" value="zf-C4"/>
    <property type="match status" value="1"/>
</dbReference>
<evidence type="ECO:0000256" key="6">
    <source>
        <dbReference type="ARBA" id="ARBA00022833"/>
    </source>
</evidence>
<evidence type="ECO:0000259" key="16">
    <source>
        <dbReference type="PROSITE" id="PS51843"/>
    </source>
</evidence>
<accession>A0A5E4MZ49</accession>
<dbReference type="CDD" id="cd07170">
    <property type="entry name" value="NR_DBD_ERR"/>
    <property type="match status" value="1"/>
</dbReference>
<evidence type="ECO:0000256" key="11">
    <source>
        <dbReference type="ARBA" id="ARBA00023170"/>
    </source>
</evidence>